<dbReference type="OrthoDB" id="9802114at2"/>
<dbReference type="InterPro" id="IPR000644">
    <property type="entry name" value="CBS_dom"/>
</dbReference>
<dbReference type="Gene3D" id="3.10.580.10">
    <property type="entry name" value="CBS-domain"/>
    <property type="match status" value="1"/>
</dbReference>
<evidence type="ECO:0000313" key="4">
    <source>
        <dbReference type="EMBL" id="SDC91405.1"/>
    </source>
</evidence>
<organism evidence="4 5">
    <name type="scientific">Melghirimyces thermohalophilus</name>
    <dbReference type="NCBI Taxonomy" id="1236220"/>
    <lineage>
        <taxon>Bacteria</taxon>
        <taxon>Bacillati</taxon>
        <taxon>Bacillota</taxon>
        <taxon>Bacilli</taxon>
        <taxon>Bacillales</taxon>
        <taxon>Thermoactinomycetaceae</taxon>
        <taxon>Melghirimyces</taxon>
    </lineage>
</organism>
<accession>A0A1G6QIC8</accession>
<dbReference type="AlphaFoldDB" id="A0A1G6QIC8"/>
<dbReference type="RefSeq" id="WP_091572477.1">
    <property type="nucleotide sequence ID" value="NZ_FMZA01000021.1"/>
</dbReference>
<evidence type="ECO:0000313" key="5">
    <source>
        <dbReference type="Proteomes" id="UP000199387"/>
    </source>
</evidence>
<dbReference type="InterPro" id="IPR051257">
    <property type="entry name" value="Diverse_CBS-Domain"/>
</dbReference>
<name>A0A1G6QIC8_9BACL</name>
<dbReference type="CDD" id="cd04622">
    <property type="entry name" value="CBS_pair_HRP1_like"/>
    <property type="match status" value="1"/>
</dbReference>
<feature type="domain" description="CBS" evidence="3">
    <location>
        <begin position="8"/>
        <end position="66"/>
    </location>
</feature>
<sequence length="142" mass="15200">MNQLRQIMTQSVASVSPQDNVYKAASLMKQHNIGAVPVVENGQIRGMVTDRDLVLRALADQQNEAVSVGEVMSNQVVSGSPDMTVGEASQLMAQNQIRRLPVVENNQLVGMVSLGDLAVRNTLSNEAGQALSNISKPSSPQM</sequence>
<dbReference type="PANTHER" id="PTHR43080">
    <property type="entry name" value="CBS DOMAIN-CONTAINING PROTEIN CBSX3, MITOCHONDRIAL"/>
    <property type="match status" value="1"/>
</dbReference>
<protein>
    <submittedName>
        <fullName evidence="4">CBS domain-containing protein</fullName>
    </submittedName>
</protein>
<keyword evidence="1 2" id="KW-0129">CBS domain</keyword>
<evidence type="ECO:0000256" key="2">
    <source>
        <dbReference type="PROSITE-ProRule" id="PRU00703"/>
    </source>
</evidence>
<evidence type="ECO:0000256" key="1">
    <source>
        <dbReference type="ARBA" id="ARBA00023122"/>
    </source>
</evidence>
<dbReference type="EMBL" id="FMZA01000021">
    <property type="protein sequence ID" value="SDC91405.1"/>
    <property type="molecule type" value="Genomic_DNA"/>
</dbReference>
<keyword evidence="5" id="KW-1185">Reference proteome</keyword>
<feature type="domain" description="CBS" evidence="3">
    <location>
        <begin position="72"/>
        <end position="127"/>
    </location>
</feature>
<proteinExistence type="predicted"/>
<dbReference type="InterPro" id="IPR046342">
    <property type="entry name" value="CBS_dom_sf"/>
</dbReference>
<reference evidence="4 5" key="1">
    <citation type="submission" date="2016-10" db="EMBL/GenBank/DDBJ databases">
        <authorList>
            <person name="de Groot N.N."/>
        </authorList>
    </citation>
    <scope>NUCLEOTIDE SEQUENCE [LARGE SCALE GENOMIC DNA]</scope>
    <source>
        <strain evidence="4 5">DSM 45514</strain>
    </source>
</reference>
<dbReference type="Pfam" id="PF00571">
    <property type="entry name" value="CBS"/>
    <property type="match status" value="2"/>
</dbReference>
<dbReference type="SUPFAM" id="SSF54631">
    <property type="entry name" value="CBS-domain pair"/>
    <property type="match status" value="1"/>
</dbReference>
<evidence type="ECO:0000259" key="3">
    <source>
        <dbReference type="PROSITE" id="PS51371"/>
    </source>
</evidence>
<dbReference type="STRING" id="1236220.SAMN04488112_12158"/>
<dbReference type="PANTHER" id="PTHR43080:SF2">
    <property type="entry name" value="CBS DOMAIN-CONTAINING PROTEIN"/>
    <property type="match status" value="1"/>
</dbReference>
<gene>
    <name evidence="4" type="ORF">SAMN04488112_12158</name>
</gene>
<dbReference type="PROSITE" id="PS51371">
    <property type="entry name" value="CBS"/>
    <property type="match status" value="2"/>
</dbReference>
<dbReference type="Proteomes" id="UP000199387">
    <property type="component" value="Unassembled WGS sequence"/>
</dbReference>
<dbReference type="SMART" id="SM00116">
    <property type="entry name" value="CBS"/>
    <property type="match status" value="2"/>
</dbReference>